<evidence type="ECO:0000256" key="2">
    <source>
        <dbReference type="ARBA" id="ARBA00023136"/>
    </source>
</evidence>
<dbReference type="SUPFAM" id="SSF56935">
    <property type="entry name" value="Porins"/>
    <property type="match status" value="1"/>
</dbReference>
<reference evidence="8 9" key="1">
    <citation type="submission" date="2023-08" db="EMBL/GenBank/DDBJ databases">
        <title>Draft genome sequence of Algoriphagus confluentis.</title>
        <authorList>
            <person name="Takatani N."/>
            <person name="Hosokawa M."/>
            <person name="Sawabe T."/>
        </authorList>
    </citation>
    <scope>NUCLEOTIDE SEQUENCE [LARGE SCALE GENOMIC DNA]</scope>
    <source>
        <strain evidence="8 9">NBRC 111222</strain>
    </source>
</reference>
<dbReference type="InterPro" id="IPR008969">
    <property type="entry name" value="CarboxyPept-like_regulatory"/>
</dbReference>
<keyword evidence="5" id="KW-0732">Signal</keyword>
<dbReference type="Proteomes" id="UP001338309">
    <property type="component" value="Unassembled WGS sequence"/>
</dbReference>
<name>A0ABQ6PMJ1_9BACT</name>
<sequence>MKRTLSILAFLIFIGMSGFTQAQNGTIRGALFDEKTGEPLFGVSVLVKETSTGAVSDFDGKFEIQVTPGSYTLQISYISYSTIELTQVAVNSGQVTILNDILMKEEAEELETVTISASAIRTTESALMSVKRNAPNVLDGISASTFRQIGDGDAASAVKRVTGVSIEGGKYVYVRGLGDRYTKTVLNGVDVPGLDPDRNALQIDIFPTNVIDNILVAKSFTADLPADFTGGVVDIETKDFPEEKEMRLSLSGGINPSMHFNSSYLKYDGGKTDWLGFDDGTRAIPTGGRTDIPQYAQVVGNPNGPMGQEYQSILRGFNKTLGGYRTNSLMDFGLGFSLGNQIARPKVTWGYNFAATYKNETEYFRNAEFNLYAKSADPTVTELIALERQGGDYGVNSVLLGGIAGIALKTPSSKYKLNFLHLQNGESKAGEFLFLNTNLGANFEANQYNLEYSERALSSILLSGTHFLQGRAWEINWKLAPTRSTLDDPDIRFTRFRIPNNTIGSEAGLPARIWRSLDEVNLVGKLDLNRQINLFQRDGKLKFGGAYVFKERDFLIQSFQFPTGNTRFDGDPNKILDDQNLFQEGNINGVRYDPDFIPNNPNSFNSNLSNVAGFVSTEVNPAEKLKAVLGVRVEKYTQFYTGTNNTGSIVLDNEKVLDDLDFFPTVNLIFNLKENQNLRLSGTRTIARPSFKELSYAEILDPITGRTFIGGLFPETTNGGTEILWDGNLTPTRINNLDIRWELFQERGQMFSLSGFYKSFDKPIEMVQFLSDPGAFQPRNVGQGTVLGVELEFRKSLSFLIPSLQNWQWNANVTFTESTIKMSATELRSRQLTAREGQEIKDTREMAGQAPYIINTGISYNKFERGLEVGLFYNVQGPTLNLIGFGNRTDTFTVPFHSLNFNLNKTFGADERIRANFGVENILNSKRQIVFSSFQAQDQFFTNLAPGTEVKFGVSFAF</sequence>
<keyword evidence="2 4" id="KW-0472">Membrane</keyword>
<comment type="caution">
    <text evidence="8">The sequence shown here is derived from an EMBL/GenBank/DDBJ whole genome shotgun (WGS) entry which is preliminary data.</text>
</comment>
<organism evidence="8 9">
    <name type="scientific">Algoriphagus confluentis</name>
    <dbReference type="NCBI Taxonomy" id="1697556"/>
    <lineage>
        <taxon>Bacteria</taxon>
        <taxon>Pseudomonadati</taxon>
        <taxon>Bacteroidota</taxon>
        <taxon>Cytophagia</taxon>
        <taxon>Cytophagales</taxon>
        <taxon>Cyclobacteriaceae</taxon>
        <taxon>Algoriphagus</taxon>
    </lineage>
</organism>
<dbReference type="PANTHER" id="PTHR40980">
    <property type="entry name" value="PLUG DOMAIN-CONTAINING PROTEIN"/>
    <property type="match status" value="1"/>
</dbReference>
<comment type="similarity">
    <text evidence="4">Belongs to the TonB-dependent receptor family.</text>
</comment>
<dbReference type="InterPro" id="IPR000531">
    <property type="entry name" value="Beta-barrel_TonB"/>
</dbReference>
<dbReference type="Pfam" id="PF07715">
    <property type="entry name" value="Plug"/>
    <property type="match status" value="1"/>
</dbReference>
<dbReference type="EMBL" id="BTPD01000004">
    <property type="protein sequence ID" value="GMQ28998.1"/>
    <property type="molecule type" value="Genomic_DNA"/>
</dbReference>
<keyword evidence="9" id="KW-1185">Reference proteome</keyword>
<dbReference type="PANTHER" id="PTHR40980:SF5">
    <property type="entry name" value="TONB-DEPENDENT RECEPTOR"/>
    <property type="match status" value="1"/>
</dbReference>
<dbReference type="SUPFAM" id="SSF49464">
    <property type="entry name" value="Carboxypeptidase regulatory domain-like"/>
    <property type="match status" value="1"/>
</dbReference>
<feature type="domain" description="TonB-dependent receptor plug" evidence="7">
    <location>
        <begin position="131"/>
        <end position="232"/>
    </location>
</feature>
<dbReference type="Gene3D" id="2.40.170.20">
    <property type="entry name" value="TonB-dependent receptor, beta-barrel domain"/>
    <property type="match status" value="1"/>
</dbReference>
<feature type="signal peptide" evidence="5">
    <location>
        <begin position="1"/>
        <end position="22"/>
    </location>
</feature>
<gene>
    <name evidence="8" type="ORF">Aconfl_16410</name>
</gene>
<comment type="subcellular location">
    <subcellularLocation>
        <location evidence="1 4">Cell outer membrane</location>
    </subcellularLocation>
</comment>
<evidence type="ECO:0000256" key="5">
    <source>
        <dbReference type="SAM" id="SignalP"/>
    </source>
</evidence>
<protein>
    <submittedName>
        <fullName evidence="8">TonB-dependent receptor</fullName>
    </submittedName>
</protein>
<dbReference type="Gene3D" id="2.60.40.1120">
    <property type="entry name" value="Carboxypeptidase-like, regulatory domain"/>
    <property type="match status" value="1"/>
</dbReference>
<evidence type="ECO:0000256" key="3">
    <source>
        <dbReference type="ARBA" id="ARBA00023237"/>
    </source>
</evidence>
<dbReference type="RefSeq" id="WP_338223732.1">
    <property type="nucleotide sequence ID" value="NZ_BTPD01000004.1"/>
</dbReference>
<evidence type="ECO:0000256" key="1">
    <source>
        <dbReference type="ARBA" id="ARBA00004442"/>
    </source>
</evidence>
<dbReference type="Gene3D" id="2.170.130.10">
    <property type="entry name" value="TonB-dependent receptor, plug domain"/>
    <property type="match status" value="1"/>
</dbReference>
<proteinExistence type="inferred from homology"/>
<dbReference type="Pfam" id="PF13715">
    <property type="entry name" value="CarbopepD_reg_2"/>
    <property type="match status" value="1"/>
</dbReference>
<evidence type="ECO:0000313" key="9">
    <source>
        <dbReference type="Proteomes" id="UP001338309"/>
    </source>
</evidence>
<feature type="chain" id="PRO_5047401467" evidence="5">
    <location>
        <begin position="23"/>
        <end position="958"/>
    </location>
</feature>
<keyword evidence="3" id="KW-0998">Cell outer membrane</keyword>
<feature type="domain" description="TonB-dependent receptor-like beta-barrel" evidence="6">
    <location>
        <begin position="509"/>
        <end position="922"/>
    </location>
</feature>
<keyword evidence="8" id="KW-0675">Receptor</keyword>
<evidence type="ECO:0000313" key="8">
    <source>
        <dbReference type="EMBL" id="GMQ28998.1"/>
    </source>
</evidence>
<dbReference type="Pfam" id="PF00593">
    <property type="entry name" value="TonB_dep_Rec_b-barrel"/>
    <property type="match status" value="1"/>
</dbReference>
<accession>A0ABQ6PMJ1</accession>
<dbReference type="InterPro" id="IPR037066">
    <property type="entry name" value="Plug_dom_sf"/>
</dbReference>
<evidence type="ECO:0000259" key="6">
    <source>
        <dbReference type="Pfam" id="PF00593"/>
    </source>
</evidence>
<dbReference type="InterPro" id="IPR012910">
    <property type="entry name" value="Plug_dom"/>
</dbReference>
<dbReference type="InterPro" id="IPR036942">
    <property type="entry name" value="Beta-barrel_TonB_sf"/>
</dbReference>
<evidence type="ECO:0000256" key="4">
    <source>
        <dbReference type="RuleBase" id="RU003357"/>
    </source>
</evidence>
<keyword evidence="4" id="KW-0798">TonB box</keyword>
<evidence type="ECO:0000259" key="7">
    <source>
        <dbReference type="Pfam" id="PF07715"/>
    </source>
</evidence>